<evidence type="ECO:0000313" key="2">
    <source>
        <dbReference type="Proteomes" id="UP000297239"/>
    </source>
</evidence>
<accession>A0A6N4Q5Z9</accession>
<dbReference type="EMBL" id="RQFF01000037">
    <property type="protein sequence ID" value="TGK67093.1"/>
    <property type="molecule type" value="Genomic_DNA"/>
</dbReference>
<evidence type="ECO:0000313" key="1">
    <source>
        <dbReference type="EMBL" id="TGK67093.1"/>
    </source>
</evidence>
<organism evidence="1 2">
    <name type="scientific">Leptospira kanakyensis</name>
    <dbReference type="NCBI Taxonomy" id="2484968"/>
    <lineage>
        <taxon>Bacteria</taxon>
        <taxon>Pseudomonadati</taxon>
        <taxon>Spirochaetota</taxon>
        <taxon>Spirochaetia</taxon>
        <taxon>Leptospirales</taxon>
        <taxon>Leptospiraceae</taxon>
        <taxon>Leptospira</taxon>
    </lineage>
</organism>
<dbReference type="AlphaFoldDB" id="A0A6N4Q5Z9"/>
<proteinExistence type="predicted"/>
<keyword evidence="2" id="KW-1185">Reference proteome</keyword>
<name>A0A6N4Q5Z9_9LEPT</name>
<reference evidence="1" key="1">
    <citation type="journal article" date="2019" name="PLoS Negl. Trop. Dis.">
        <title>Revisiting the worldwide diversity of Leptospira species in the environment.</title>
        <authorList>
            <person name="Vincent A.T."/>
            <person name="Schiettekatte O."/>
            <person name="Bourhy P."/>
            <person name="Veyrier F.J."/>
            <person name="Picardeau M."/>
        </authorList>
    </citation>
    <scope>NUCLEOTIDE SEQUENCE [LARGE SCALE GENOMIC DNA]</scope>
    <source>
        <strain evidence="1">201800293</strain>
    </source>
</reference>
<protein>
    <submittedName>
        <fullName evidence="1">Phage tail protein</fullName>
    </submittedName>
</protein>
<dbReference type="Proteomes" id="UP000297239">
    <property type="component" value="Unassembled WGS sequence"/>
</dbReference>
<gene>
    <name evidence="1" type="ORF">EHQ18_18515</name>
</gene>
<dbReference type="OrthoDB" id="338447at2"/>
<sequence>MISGKSNERIHVVTFGETLQRIAAYYWGDWTLWPVLRDDNAFYNSKLGFKWCDDLKEGMKLFVRRELPVSNQVHTVTDIDTYTSLSDQYYKTEHFAYLIRNINNSQILKYSLGGEIVIPALVDKRVFQAAQMRLN</sequence>
<comment type="caution">
    <text evidence="1">The sequence shown here is derived from an EMBL/GenBank/DDBJ whole genome shotgun (WGS) entry which is preliminary data.</text>
</comment>
<dbReference type="RefSeq" id="WP_135636385.1">
    <property type="nucleotide sequence ID" value="NZ_RQFE01000031.1"/>
</dbReference>